<keyword evidence="2" id="KW-0732">Signal</keyword>
<evidence type="ECO:0000313" key="3">
    <source>
        <dbReference type="EMBL" id="KAG7170860.1"/>
    </source>
</evidence>
<keyword evidence="4" id="KW-1185">Reference proteome</keyword>
<accession>A0A8J5KJ41</accession>
<evidence type="ECO:0000256" key="2">
    <source>
        <dbReference type="SAM" id="SignalP"/>
    </source>
</evidence>
<feature type="region of interest" description="Disordered" evidence="1">
    <location>
        <begin position="21"/>
        <end position="80"/>
    </location>
</feature>
<dbReference type="EMBL" id="JAHLQT010013259">
    <property type="protein sequence ID" value="KAG7170860.1"/>
    <property type="molecule type" value="Genomic_DNA"/>
</dbReference>
<name>A0A8J5KJ41_HOMAM</name>
<feature type="chain" id="PRO_5035219198" evidence="2">
    <location>
        <begin position="22"/>
        <end position="80"/>
    </location>
</feature>
<comment type="caution">
    <text evidence="3">The sequence shown here is derived from an EMBL/GenBank/DDBJ whole genome shotgun (WGS) entry which is preliminary data.</text>
</comment>
<gene>
    <name evidence="3" type="ORF">Hamer_G024902</name>
</gene>
<feature type="signal peptide" evidence="2">
    <location>
        <begin position="1"/>
        <end position="21"/>
    </location>
</feature>
<feature type="compositionally biased region" description="Acidic residues" evidence="1">
    <location>
        <begin position="39"/>
        <end position="53"/>
    </location>
</feature>
<protein>
    <submittedName>
        <fullName evidence="3">Uncharacterized protein</fullName>
    </submittedName>
</protein>
<organism evidence="3 4">
    <name type="scientific">Homarus americanus</name>
    <name type="common">American lobster</name>
    <dbReference type="NCBI Taxonomy" id="6706"/>
    <lineage>
        <taxon>Eukaryota</taxon>
        <taxon>Metazoa</taxon>
        <taxon>Ecdysozoa</taxon>
        <taxon>Arthropoda</taxon>
        <taxon>Crustacea</taxon>
        <taxon>Multicrustacea</taxon>
        <taxon>Malacostraca</taxon>
        <taxon>Eumalacostraca</taxon>
        <taxon>Eucarida</taxon>
        <taxon>Decapoda</taxon>
        <taxon>Pleocyemata</taxon>
        <taxon>Astacidea</taxon>
        <taxon>Nephropoidea</taxon>
        <taxon>Nephropidae</taxon>
        <taxon>Homarus</taxon>
    </lineage>
</organism>
<dbReference type="Proteomes" id="UP000747542">
    <property type="component" value="Unassembled WGS sequence"/>
</dbReference>
<reference evidence="3" key="1">
    <citation type="journal article" date="2021" name="Sci. Adv.">
        <title>The American lobster genome reveals insights on longevity, neural, and immune adaptations.</title>
        <authorList>
            <person name="Polinski J.M."/>
            <person name="Zimin A.V."/>
            <person name="Clark K.F."/>
            <person name="Kohn A.B."/>
            <person name="Sadowski N."/>
            <person name="Timp W."/>
            <person name="Ptitsyn A."/>
            <person name="Khanna P."/>
            <person name="Romanova D.Y."/>
            <person name="Williams P."/>
            <person name="Greenwood S.J."/>
            <person name="Moroz L.L."/>
            <person name="Walt D.R."/>
            <person name="Bodnar A.G."/>
        </authorList>
    </citation>
    <scope>NUCLEOTIDE SEQUENCE</scope>
    <source>
        <strain evidence="3">GMGI-L3</strain>
    </source>
</reference>
<evidence type="ECO:0000256" key="1">
    <source>
        <dbReference type="SAM" id="MobiDB-lite"/>
    </source>
</evidence>
<evidence type="ECO:0000313" key="4">
    <source>
        <dbReference type="Proteomes" id="UP000747542"/>
    </source>
</evidence>
<feature type="compositionally biased region" description="Basic and acidic residues" evidence="1">
    <location>
        <begin position="63"/>
        <end position="74"/>
    </location>
</feature>
<sequence length="80" mass="8977">MPRCRAVRCAAALLVLHHASAEELTNKDLQLLTEHSPVEDDDDDDDDDEEETSETSANANFQEDGRSVQHDPARKANPYR</sequence>
<dbReference type="AlphaFoldDB" id="A0A8J5KJ41"/>
<proteinExistence type="predicted"/>